<reference evidence="11 12" key="1">
    <citation type="submission" date="2018-01" db="EMBL/GenBank/DDBJ databases">
        <title>The whole genome sequencing and assembly of Paenibacillus chitinolyticus KCCM 41400 strain.</title>
        <authorList>
            <person name="Kim J.-Y."/>
            <person name="Park M.-K."/>
            <person name="Lee Y.-J."/>
            <person name="Yi H."/>
            <person name="Bahn Y.-S."/>
            <person name="Kim J.F."/>
            <person name="Lee D.-W."/>
        </authorList>
    </citation>
    <scope>NUCLEOTIDE SEQUENCE [LARGE SCALE GENOMIC DNA]</scope>
    <source>
        <strain evidence="11 12">KCCM 41400</strain>
    </source>
</reference>
<dbReference type="GO" id="GO:0016887">
    <property type="term" value="F:ATP hydrolysis activity"/>
    <property type="evidence" value="ECO:0007669"/>
    <property type="project" value="InterPro"/>
</dbReference>
<dbReference type="InterPro" id="IPR036063">
    <property type="entry name" value="Smr_dom_sf"/>
</dbReference>
<evidence type="ECO:0000256" key="8">
    <source>
        <dbReference type="SAM" id="Coils"/>
    </source>
</evidence>
<dbReference type="InterPro" id="IPR027417">
    <property type="entry name" value="P-loop_NTPase"/>
</dbReference>
<dbReference type="EC" id="3.1.-.-" evidence="7"/>
<dbReference type="PIRSF" id="PIRSF005814">
    <property type="entry name" value="MutS_YshD"/>
    <property type="match status" value="1"/>
</dbReference>
<dbReference type="CDD" id="cd03280">
    <property type="entry name" value="ABC_MutS2"/>
    <property type="match status" value="1"/>
</dbReference>
<dbReference type="Gene3D" id="3.30.1370.110">
    <property type="match status" value="1"/>
</dbReference>
<evidence type="ECO:0000256" key="1">
    <source>
        <dbReference type="ARBA" id="ARBA00022730"/>
    </source>
</evidence>
<accession>A0A410WSU9</accession>
<dbReference type="Gene3D" id="3.40.50.300">
    <property type="entry name" value="P-loop containing nucleotide triphosphate hydrolases"/>
    <property type="match status" value="1"/>
</dbReference>
<dbReference type="Pfam" id="PF01713">
    <property type="entry name" value="Smr"/>
    <property type="match status" value="1"/>
</dbReference>
<comment type="subunit">
    <text evidence="7">Homodimer. Binds to stalled ribosomes, contacting rRNA.</text>
</comment>
<dbReference type="InterPro" id="IPR036187">
    <property type="entry name" value="DNA_mismatch_repair_MutS_sf"/>
</dbReference>
<dbReference type="SMART" id="SM00534">
    <property type="entry name" value="MUTSac"/>
    <property type="match status" value="1"/>
</dbReference>
<dbReference type="PANTHER" id="PTHR48466:SF2">
    <property type="entry name" value="OS10G0509000 PROTEIN"/>
    <property type="match status" value="1"/>
</dbReference>
<evidence type="ECO:0000259" key="10">
    <source>
        <dbReference type="PROSITE" id="PS50828"/>
    </source>
</evidence>
<protein>
    <recommendedName>
        <fullName evidence="7">Endonuclease MutS2</fullName>
        <ecNumber evidence="7">3.1.-.-</ecNumber>
    </recommendedName>
    <alternativeName>
        <fullName evidence="7">Ribosome-associated protein quality control-upstream factor</fullName>
        <shortName evidence="7">RQC-upstream factor</shortName>
        <shortName evidence="7">RqcU</shortName>
        <ecNumber evidence="7">3.6.4.-</ecNumber>
    </alternativeName>
</protein>
<dbReference type="GO" id="GO:0043023">
    <property type="term" value="F:ribosomal large subunit binding"/>
    <property type="evidence" value="ECO:0007669"/>
    <property type="project" value="UniProtKB-UniRule"/>
</dbReference>
<dbReference type="GO" id="GO:0004519">
    <property type="term" value="F:endonuclease activity"/>
    <property type="evidence" value="ECO:0007669"/>
    <property type="project" value="UniProtKB-UniRule"/>
</dbReference>
<dbReference type="HAMAP" id="MF_00092">
    <property type="entry name" value="MutS2"/>
    <property type="match status" value="1"/>
</dbReference>
<keyword evidence="7 11" id="KW-0255">Endonuclease</keyword>
<dbReference type="GO" id="GO:0019843">
    <property type="term" value="F:rRNA binding"/>
    <property type="evidence" value="ECO:0007669"/>
    <property type="project" value="UniProtKB-UniRule"/>
</dbReference>
<evidence type="ECO:0000256" key="3">
    <source>
        <dbReference type="ARBA" id="ARBA00022801"/>
    </source>
</evidence>
<dbReference type="SUPFAM" id="SSF52540">
    <property type="entry name" value="P-loop containing nucleoside triphosphate hydrolases"/>
    <property type="match status" value="1"/>
</dbReference>
<dbReference type="PROSITE" id="PS00486">
    <property type="entry name" value="DNA_MISMATCH_REPAIR_2"/>
    <property type="match status" value="1"/>
</dbReference>
<evidence type="ECO:0000256" key="2">
    <source>
        <dbReference type="ARBA" id="ARBA00022741"/>
    </source>
</evidence>
<feature type="region of interest" description="Disordered" evidence="9">
    <location>
        <begin position="659"/>
        <end position="678"/>
    </location>
</feature>
<dbReference type="InterPro" id="IPR002625">
    <property type="entry name" value="Smr_dom"/>
</dbReference>
<proteinExistence type="inferred from homology"/>
<dbReference type="PANTHER" id="PTHR48466">
    <property type="entry name" value="OS10G0509000 PROTEIN-RELATED"/>
    <property type="match status" value="1"/>
</dbReference>
<keyword evidence="1 7" id="KW-0699">rRNA-binding</keyword>
<feature type="binding site" evidence="7">
    <location>
        <begin position="373"/>
        <end position="380"/>
    </location>
    <ligand>
        <name>ATP</name>
        <dbReference type="ChEBI" id="CHEBI:30616"/>
    </ligand>
</feature>
<dbReference type="CDD" id="cd06503">
    <property type="entry name" value="ATP-synt_Fo_b"/>
    <property type="match status" value="1"/>
</dbReference>
<dbReference type="SMART" id="SM00533">
    <property type="entry name" value="MUTSd"/>
    <property type="match status" value="1"/>
</dbReference>
<dbReference type="SUPFAM" id="SSF160443">
    <property type="entry name" value="SMR domain-like"/>
    <property type="match status" value="1"/>
</dbReference>
<evidence type="ECO:0000256" key="7">
    <source>
        <dbReference type="HAMAP-Rule" id="MF_00092"/>
    </source>
</evidence>
<dbReference type="OrthoDB" id="9808166at2"/>
<dbReference type="EMBL" id="CP026520">
    <property type="protein sequence ID" value="QAV17414.1"/>
    <property type="molecule type" value="Genomic_DNA"/>
</dbReference>
<dbReference type="GO" id="GO:0006298">
    <property type="term" value="P:mismatch repair"/>
    <property type="evidence" value="ECO:0007669"/>
    <property type="project" value="InterPro"/>
</dbReference>
<dbReference type="EC" id="3.6.4.-" evidence="7"/>
<keyword evidence="6 7" id="KW-0238">DNA-binding</keyword>
<dbReference type="SUPFAM" id="SSF48334">
    <property type="entry name" value="DNA repair protein MutS, domain III"/>
    <property type="match status" value="1"/>
</dbReference>
<dbReference type="Proteomes" id="UP000288943">
    <property type="component" value="Chromosome"/>
</dbReference>
<gene>
    <name evidence="7" type="primary">mutS2</name>
    <name evidence="7" type="synonym">rqcU</name>
    <name evidence="11" type="ORF">PC41400_06950</name>
</gene>
<dbReference type="PROSITE" id="PS50828">
    <property type="entry name" value="SMR"/>
    <property type="match status" value="1"/>
</dbReference>
<evidence type="ECO:0000256" key="9">
    <source>
        <dbReference type="SAM" id="MobiDB-lite"/>
    </source>
</evidence>
<dbReference type="FunFam" id="3.40.50.300:FF:000830">
    <property type="entry name" value="Endonuclease MutS2"/>
    <property type="match status" value="1"/>
</dbReference>
<feature type="domain" description="Smr" evidence="10">
    <location>
        <begin position="750"/>
        <end position="825"/>
    </location>
</feature>
<keyword evidence="7" id="KW-0540">Nuclease</keyword>
<dbReference type="GO" id="GO:0140664">
    <property type="term" value="F:ATP-dependent DNA damage sensor activity"/>
    <property type="evidence" value="ECO:0007669"/>
    <property type="project" value="InterPro"/>
</dbReference>
<keyword evidence="3 7" id="KW-0378">Hydrolase</keyword>
<name>A0A410WSU9_9BACL</name>
<dbReference type="GO" id="GO:0005524">
    <property type="term" value="F:ATP binding"/>
    <property type="evidence" value="ECO:0007669"/>
    <property type="project" value="UniProtKB-UniRule"/>
</dbReference>
<comment type="function">
    <text evidence="7">Acts as a ribosome collision sensor, splitting the ribosome into its 2 subunits. Detects stalled/collided 70S ribosomes which it binds and splits by an ATP-hydrolysis driven conformational change. Acts upstream of the ribosome quality control system (RQC), a ribosome-associated complex that mediates the extraction of incompletely synthesized nascent chains from stalled ribosomes and their subsequent degradation. Probably generates substrates for RQC.</text>
</comment>
<evidence type="ECO:0000313" key="12">
    <source>
        <dbReference type="Proteomes" id="UP000288943"/>
    </source>
</evidence>
<evidence type="ECO:0000256" key="4">
    <source>
        <dbReference type="ARBA" id="ARBA00022840"/>
    </source>
</evidence>
<dbReference type="GO" id="GO:0072344">
    <property type="term" value="P:rescue of stalled ribosome"/>
    <property type="evidence" value="ECO:0007669"/>
    <property type="project" value="UniProtKB-UniRule"/>
</dbReference>
<dbReference type="Pfam" id="PF20297">
    <property type="entry name" value="MSSS"/>
    <property type="match status" value="1"/>
</dbReference>
<dbReference type="KEGG" id="pchi:PC41400_06950"/>
<dbReference type="NCBIfam" id="TIGR01069">
    <property type="entry name" value="mutS2"/>
    <property type="match status" value="1"/>
</dbReference>
<dbReference type="InterPro" id="IPR045076">
    <property type="entry name" value="MutS"/>
</dbReference>
<comment type="function">
    <text evidence="7">Endonuclease that is involved in the suppression of homologous recombination and thus may have a key role in the control of bacterial genetic diversity.</text>
</comment>
<dbReference type="Pfam" id="PF00488">
    <property type="entry name" value="MutS_V"/>
    <property type="match status" value="1"/>
</dbReference>
<evidence type="ECO:0000256" key="6">
    <source>
        <dbReference type="ARBA" id="ARBA00023125"/>
    </source>
</evidence>
<sequence>MPVLVFSHEPEVIKELSIASSSRIGYNKEIILDVMRENALNTKTFNTMEFHKITHKLSSHAATSLGTAKAAEVKPSGDFEEVKLRLQATDEAFAVDRLKGGAPFGGIRDIRAAVHRARVGGMLNPSELLDIATTIYGGRRLRKFLETMDEQHPVPRLLSWAELLSDNKETEDRIKSCIDDNAAVMDSASSELSRVRSELRTGEARVREKLEQMIRNPSVQKMLQDALVTMRGDRYVIPVKQEYRSSFGGMIHDQSASGATLFIEPEAVVTLNNRLRELKFKEEAEVEKILRMLTAGVAEIEEDLLSDVELLAQLDFTFAKAGLAREMKATLPKLNDRGFLKLKKARHPLIPLDKVVPIDLELGGSFTTIIVTGPNTGGKTVSLKTVGLLSLMAMSGLFVPAEEGSELCVFDGIFADIGDEQSIEQSLSTFSSHMTNIIGILRDMTPKSLVLLDELGAGTDPAEGSALAISLLENIHRMGCRMIATTHYSELKAYAFERRGVINASMEFDVQTLSPTYRLLVGVPGRSNAFAIAERLGLPRAIIEKARGQVSDEDQRVETMIASLEENRLTAEAERHSAEQIRRENEELRAALSAERAKLDEQRDKVLLKAEREAQDAIAKARREAEEIIADLRRLAKEEAGAIKDHKLIAARRRLDEAEPKLRKPGAKRPERSKAEVEPGDEVRVVSLGQKGHVVEIVNSSEVTVQLGIMKMKVNKTDLEVIKASPQKKPVQQVAATVKRTRDDNIRMEVDLRGTNVEEGIMELDRFLDESFLNNFAQVYVIHGKGTGVLRTGIQDYLRRHKHVKSFRIGAYNEGGHGVTVVELK</sequence>
<evidence type="ECO:0000313" key="11">
    <source>
        <dbReference type="EMBL" id="QAV17414.1"/>
    </source>
</evidence>
<dbReference type="GO" id="GO:0045910">
    <property type="term" value="P:negative regulation of DNA recombination"/>
    <property type="evidence" value="ECO:0007669"/>
    <property type="project" value="InterPro"/>
</dbReference>
<keyword evidence="4 7" id="KW-0067">ATP-binding</keyword>
<organism evidence="11 12">
    <name type="scientific">Paenibacillus chitinolyticus</name>
    <dbReference type="NCBI Taxonomy" id="79263"/>
    <lineage>
        <taxon>Bacteria</taxon>
        <taxon>Bacillati</taxon>
        <taxon>Bacillota</taxon>
        <taxon>Bacilli</taxon>
        <taxon>Bacillales</taxon>
        <taxon>Paenibacillaceae</taxon>
        <taxon>Paenibacillus</taxon>
    </lineage>
</organism>
<dbReference type="GO" id="GO:0030983">
    <property type="term" value="F:mismatched DNA binding"/>
    <property type="evidence" value="ECO:0007669"/>
    <property type="project" value="InterPro"/>
</dbReference>
<dbReference type="AlphaFoldDB" id="A0A410WSU9"/>
<dbReference type="InterPro" id="IPR046893">
    <property type="entry name" value="MSSS"/>
</dbReference>
<dbReference type="InterPro" id="IPR005747">
    <property type="entry name" value="MutS2"/>
</dbReference>
<comment type="similarity">
    <text evidence="7">Belongs to the DNA mismatch repair MutS family. MutS2 subfamily.</text>
</comment>
<dbReference type="InterPro" id="IPR007696">
    <property type="entry name" value="DNA_mismatch_repair_MutS_core"/>
</dbReference>
<dbReference type="InterPro" id="IPR000432">
    <property type="entry name" value="DNA_mismatch_repair_MutS_C"/>
</dbReference>
<keyword evidence="5 7" id="KW-0694">RNA-binding</keyword>
<dbReference type="SMART" id="SM00463">
    <property type="entry name" value="SMR"/>
    <property type="match status" value="1"/>
</dbReference>
<keyword evidence="2 7" id="KW-0547">Nucleotide-binding</keyword>
<keyword evidence="8" id="KW-0175">Coiled coil</keyword>
<feature type="coiled-coil region" evidence="8">
    <location>
        <begin position="561"/>
        <end position="638"/>
    </location>
</feature>
<evidence type="ECO:0000256" key="5">
    <source>
        <dbReference type="ARBA" id="ARBA00022884"/>
    </source>
</evidence>